<accession>A0AAV5U2U9</accession>
<dbReference type="EMBL" id="BTSX01000005">
    <property type="protein sequence ID" value="GMT00827.1"/>
    <property type="molecule type" value="Genomic_DNA"/>
</dbReference>
<gene>
    <name evidence="1" type="ORF">PENTCL1PPCAC_23000</name>
    <name evidence="2" type="ORF">PENTCL1PPCAC_23001</name>
</gene>
<dbReference type="AlphaFoldDB" id="A0AAV5U2U9"/>
<name>A0AAV5U2U9_9BILA</name>
<evidence type="ECO:0000313" key="2">
    <source>
        <dbReference type="EMBL" id="GMT00827.1"/>
    </source>
</evidence>
<protein>
    <submittedName>
        <fullName evidence="2">Uncharacterized protein</fullName>
    </submittedName>
</protein>
<reference evidence="2" key="1">
    <citation type="submission" date="2023-10" db="EMBL/GenBank/DDBJ databases">
        <title>Genome assembly of Pristionchus species.</title>
        <authorList>
            <person name="Yoshida K."/>
            <person name="Sommer R.J."/>
        </authorList>
    </citation>
    <scope>NUCLEOTIDE SEQUENCE</scope>
    <source>
        <strain evidence="2">RS0144</strain>
    </source>
</reference>
<dbReference type="Proteomes" id="UP001432027">
    <property type="component" value="Unassembled WGS sequence"/>
</dbReference>
<evidence type="ECO:0000313" key="1">
    <source>
        <dbReference type="EMBL" id="GMT00826.1"/>
    </source>
</evidence>
<keyword evidence="3" id="KW-1185">Reference proteome</keyword>
<organism evidence="2 3">
    <name type="scientific">Pristionchus entomophagus</name>
    <dbReference type="NCBI Taxonomy" id="358040"/>
    <lineage>
        <taxon>Eukaryota</taxon>
        <taxon>Metazoa</taxon>
        <taxon>Ecdysozoa</taxon>
        <taxon>Nematoda</taxon>
        <taxon>Chromadorea</taxon>
        <taxon>Rhabditida</taxon>
        <taxon>Rhabditina</taxon>
        <taxon>Diplogasteromorpha</taxon>
        <taxon>Diplogasteroidea</taxon>
        <taxon>Neodiplogasteridae</taxon>
        <taxon>Pristionchus</taxon>
    </lineage>
</organism>
<evidence type="ECO:0000313" key="3">
    <source>
        <dbReference type="Proteomes" id="UP001432027"/>
    </source>
</evidence>
<comment type="caution">
    <text evidence="2">The sequence shown here is derived from an EMBL/GenBank/DDBJ whole genome shotgun (WGS) entry which is preliminary data.</text>
</comment>
<proteinExistence type="predicted"/>
<sequence>MKFASKRIILLFYFSISDITLKSTTDSFTSQLTMAAFDQLVSLVSENRPEGFYSEMESTADQIVRNFDEVCV</sequence>
<dbReference type="EMBL" id="BTSX01000005">
    <property type="protein sequence ID" value="GMT00826.1"/>
    <property type="molecule type" value="Genomic_DNA"/>
</dbReference>